<organism evidence="1 2">
    <name type="scientific">Gilliamella apicola</name>
    <dbReference type="NCBI Taxonomy" id="1196095"/>
    <lineage>
        <taxon>Bacteria</taxon>
        <taxon>Pseudomonadati</taxon>
        <taxon>Pseudomonadota</taxon>
        <taxon>Gammaproteobacteria</taxon>
        <taxon>Orbales</taxon>
        <taxon>Orbaceae</taxon>
        <taxon>Gilliamella</taxon>
    </lineage>
</organism>
<comment type="caution">
    <text evidence="1">The sequence shown here is derived from an EMBL/GenBank/DDBJ whole genome shotgun (WGS) entry which is preliminary data.</text>
</comment>
<dbReference type="Proteomes" id="UP000247932">
    <property type="component" value="Unassembled WGS sequence"/>
</dbReference>
<name>A0A2V4DSK3_9GAMM</name>
<accession>A0A2V4DSK3</accession>
<dbReference type="AlphaFoldDB" id="A0A2V4DSK3"/>
<evidence type="ECO:0000313" key="2">
    <source>
        <dbReference type="Proteomes" id="UP000247932"/>
    </source>
</evidence>
<sequence length="60" mass="6721">MGKHVGLDENLAKGMFINFKSLMPIVISQIKPQLPYHHPFPISNATFNGLAKQAEKIPDF</sequence>
<proteinExistence type="predicted"/>
<dbReference type="EMBL" id="QGLR01000018">
    <property type="protein sequence ID" value="PXZ03640.1"/>
    <property type="molecule type" value="Genomic_DNA"/>
</dbReference>
<gene>
    <name evidence="1" type="ORF">DKK70_15585</name>
</gene>
<dbReference type="RefSeq" id="WP_110434804.1">
    <property type="nucleotide sequence ID" value="NZ_QGLR01000018.1"/>
</dbReference>
<dbReference type="OrthoDB" id="9805913at2"/>
<protein>
    <submittedName>
        <fullName evidence="1">Uncharacterized protein</fullName>
    </submittedName>
</protein>
<evidence type="ECO:0000313" key="1">
    <source>
        <dbReference type="EMBL" id="PXZ03640.1"/>
    </source>
</evidence>
<keyword evidence="2" id="KW-1185">Reference proteome</keyword>
<reference evidence="1 2" key="1">
    <citation type="submission" date="2018-05" db="EMBL/GenBank/DDBJ databases">
        <title>Reference genomes for bee gut microbiota database.</title>
        <authorList>
            <person name="Ellegaard K.M."/>
        </authorList>
    </citation>
    <scope>NUCLEOTIDE SEQUENCE [LARGE SCALE GENOMIC DNA]</scope>
    <source>
        <strain evidence="1 2">ESL0182</strain>
    </source>
</reference>